<dbReference type="OrthoDB" id="407251at2759"/>
<protein>
    <submittedName>
        <fullName evidence="2">Uncharacterized protein</fullName>
    </submittedName>
</protein>
<feature type="compositionally biased region" description="Basic and acidic residues" evidence="1">
    <location>
        <begin position="81"/>
        <end position="100"/>
    </location>
</feature>
<feature type="compositionally biased region" description="Basic and acidic residues" evidence="1">
    <location>
        <begin position="57"/>
        <end position="66"/>
    </location>
</feature>
<feature type="compositionally biased region" description="Acidic residues" evidence="1">
    <location>
        <begin position="370"/>
        <end position="381"/>
    </location>
</feature>
<proteinExistence type="predicted"/>
<comment type="caution">
    <text evidence="2">The sequence shown here is derived from an EMBL/GenBank/DDBJ whole genome shotgun (WGS) entry which is preliminary data.</text>
</comment>
<gene>
    <name evidence="2" type="ORF">AK812_SmicGene43854</name>
</gene>
<evidence type="ECO:0000256" key="1">
    <source>
        <dbReference type="SAM" id="MobiDB-lite"/>
    </source>
</evidence>
<dbReference type="Proteomes" id="UP000186817">
    <property type="component" value="Unassembled WGS sequence"/>
</dbReference>
<name>A0A1Q9BZY4_SYMMI</name>
<feature type="compositionally biased region" description="Acidic residues" evidence="1">
    <location>
        <begin position="389"/>
        <end position="445"/>
    </location>
</feature>
<evidence type="ECO:0000313" key="2">
    <source>
        <dbReference type="EMBL" id="OLP76238.1"/>
    </source>
</evidence>
<sequence length="1058" mass="117343">MAPKTKLQAIAKAAVDAVDDEENRGRTKVRAPKATPSRANKTPEPVEPKAKPGRPKKTPEPVEPKAKPGRPKKTPAEPVEPEDKPSRGKTHAVEPKEAKPSRGKTPAVEPKEAKPSRGKTPAVEPKEAKPSRRKTPAEPVEPKEAKPSRGKTAAEPVEPKQAKPSRGKTAAEPVEPEEQHPILEYDNIEEIMKVFALSETEAVQALTDVVGPPPKDFVLPSARGKGPSAAAVKDEAEPKKRRMSHKAPLNLAPGTLRKEHKFESEELAAEAEPAEKPKLKRGSCATLMAGAEQIEGQNKHSASNVGSDSGSEIDRLRREVVRLTVSNQQLQMKAKREQGATAPAEPEEEEDASEAEAKDLPDDATQVYEKEDEEMTDDEEMMEGHDEGREEEDYQGEEGEEEQPDDDEEMRDVEDQASEAGDADDDEDMEEEEARDSEGENEFDADSVHKTQEEAKTKDKKKGEEAAGVGEMPAEEPAEVVERPPTTTVEVINTGTHKMEWNRLERFVSGPRGMNMTASDKKKELLKISEMVKRGYSAGVPDEDVPDMVSENYYWVTTERVCSEREESSTTGTFRARTAATPGVLAALAGHEAPGALPAVPLAPGVSNDLLSHIQSSVNIKKELKACNVYVDLPAKHGLRKQLETMTNDLTAILDELRDCSDMPSLEKLKQEAAELVDDAKYTRVQAAAVARELKKSEAGSGFSEDRLQDELDNELLDAVGSGDLTVTALIDYGYLDMLVDYDQLDSFWEDFLKDYPLHPVAVEREACWKCMATKGNIAGADLGFCYTNLKPNAKWMSSYGLSEPYDVRPEFLGLPGFEMDMVWPDILHMFHLGTGRDLVASAVKVLLHTGIFNGRTVALRLRDASLRLLEFSKAHGYTLSIRRLTRKNLGFERKGFPEMMCKGYDTFIILRWLVSEVTHRPPRNQELLCTCLWAADSCLSVASAAGRCMTEAEYVHVSTIGNLFLKSYLRLARTALDARKKIWKVRPKFHMLYHLFCDVSASHANFNYHATWMDEDYNKHVVRIKKSTHKKTATVSTLKRWILGLPGQLETACAKVR</sequence>
<organism evidence="2 3">
    <name type="scientific">Symbiodinium microadriaticum</name>
    <name type="common">Dinoflagellate</name>
    <name type="synonym">Zooxanthella microadriatica</name>
    <dbReference type="NCBI Taxonomy" id="2951"/>
    <lineage>
        <taxon>Eukaryota</taxon>
        <taxon>Sar</taxon>
        <taxon>Alveolata</taxon>
        <taxon>Dinophyceae</taxon>
        <taxon>Suessiales</taxon>
        <taxon>Symbiodiniaceae</taxon>
        <taxon>Symbiodinium</taxon>
    </lineage>
</organism>
<feature type="compositionally biased region" description="Acidic residues" evidence="1">
    <location>
        <begin position="345"/>
        <end position="354"/>
    </location>
</feature>
<dbReference type="AlphaFoldDB" id="A0A1Q9BZY4"/>
<feature type="compositionally biased region" description="Basic and acidic residues" evidence="1">
    <location>
        <begin position="312"/>
        <end position="321"/>
    </location>
</feature>
<reference evidence="2 3" key="1">
    <citation type="submission" date="2016-02" db="EMBL/GenBank/DDBJ databases">
        <title>Genome analysis of coral dinoflagellate symbionts highlights evolutionary adaptations to a symbiotic lifestyle.</title>
        <authorList>
            <person name="Aranda M."/>
            <person name="Li Y."/>
            <person name="Liew Y.J."/>
            <person name="Baumgarten S."/>
            <person name="Simakov O."/>
            <person name="Wilson M."/>
            <person name="Piel J."/>
            <person name="Ashoor H."/>
            <person name="Bougouffa S."/>
            <person name="Bajic V.B."/>
            <person name="Ryu T."/>
            <person name="Ravasi T."/>
            <person name="Bayer T."/>
            <person name="Micklem G."/>
            <person name="Kim H."/>
            <person name="Bhak J."/>
            <person name="Lajeunesse T.C."/>
            <person name="Voolstra C.R."/>
        </authorList>
    </citation>
    <scope>NUCLEOTIDE SEQUENCE [LARGE SCALE GENOMIC DNA]</scope>
    <source>
        <strain evidence="2 3">CCMP2467</strain>
    </source>
</reference>
<accession>A0A1Q9BZY4</accession>
<feature type="region of interest" description="Disordered" evidence="1">
    <location>
        <begin position="209"/>
        <end position="482"/>
    </location>
</feature>
<evidence type="ECO:0000313" key="3">
    <source>
        <dbReference type="Proteomes" id="UP000186817"/>
    </source>
</evidence>
<feature type="region of interest" description="Disordered" evidence="1">
    <location>
        <begin position="1"/>
        <end position="184"/>
    </location>
</feature>
<feature type="compositionally biased region" description="Basic and acidic residues" evidence="1">
    <location>
        <begin position="446"/>
        <end position="465"/>
    </location>
</feature>
<dbReference type="EMBL" id="LSRX01002089">
    <property type="protein sequence ID" value="OLP76238.1"/>
    <property type="molecule type" value="Genomic_DNA"/>
</dbReference>
<keyword evidence="3" id="KW-1185">Reference proteome</keyword>
<feature type="compositionally biased region" description="Polar residues" evidence="1">
    <location>
        <begin position="295"/>
        <end position="310"/>
    </location>
</feature>